<reference evidence="2 3" key="1">
    <citation type="journal article" date="2023" name="Plants (Basel)">
        <title>Bridging the Gap: Combining Genomics and Transcriptomics Approaches to Understand Stylosanthes scabra, an Orphan Legume from the Brazilian Caatinga.</title>
        <authorList>
            <person name="Ferreira-Neto J.R.C."/>
            <person name="da Silva M.D."/>
            <person name="Binneck E."/>
            <person name="de Melo N.F."/>
            <person name="da Silva R.H."/>
            <person name="de Melo A.L.T.M."/>
            <person name="Pandolfi V."/>
            <person name="Bustamante F.O."/>
            <person name="Brasileiro-Vidal A.C."/>
            <person name="Benko-Iseppon A.M."/>
        </authorList>
    </citation>
    <scope>NUCLEOTIDE SEQUENCE [LARGE SCALE GENOMIC DNA]</scope>
    <source>
        <tissue evidence="2">Leaves</tissue>
    </source>
</reference>
<dbReference type="EMBL" id="JASCZI010062613">
    <property type="protein sequence ID" value="MED6140674.1"/>
    <property type="molecule type" value="Genomic_DNA"/>
</dbReference>
<evidence type="ECO:0000256" key="1">
    <source>
        <dbReference type="SAM" id="MobiDB-lite"/>
    </source>
</evidence>
<accession>A0ABU6SX04</accession>
<evidence type="ECO:0000313" key="3">
    <source>
        <dbReference type="Proteomes" id="UP001341840"/>
    </source>
</evidence>
<protein>
    <submittedName>
        <fullName evidence="2">Uncharacterized protein</fullName>
    </submittedName>
</protein>
<name>A0ABU6SX04_9FABA</name>
<evidence type="ECO:0000313" key="2">
    <source>
        <dbReference type="EMBL" id="MED6140674.1"/>
    </source>
</evidence>
<keyword evidence="3" id="KW-1185">Reference proteome</keyword>
<dbReference type="Proteomes" id="UP001341840">
    <property type="component" value="Unassembled WGS sequence"/>
</dbReference>
<comment type="caution">
    <text evidence="2">The sequence shown here is derived from an EMBL/GenBank/DDBJ whole genome shotgun (WGS) entry which is preliminary data.</text>
</comment>
<sequence length="269" mass="29950">MQSIHFDPDLPYDYPISSMHPDGGFLHPSPPPEPYYSPPSDPPFQQFHPPELPEATMAPPLSYYPPLYFPPGMDGYGYIPYDPPVDVAVDDAGIAGEPYDPVDDFDGLFVPQRDAVVPMGEDQWEEEELSAGLRAASLGDRSEVSTGDTMDDCIRYSDSSLILYNDVNYVSVNLRGNDNSNHLLLLDTIRCTCRWPFGFPKGFRSIKFLTPLPGLTRLAERCKLLISEGMITLLTYYYLIRSGAFAGGLPDFRKDFGSMKFLAPLSGIN</sequence>
<organism evidence="2 3">
    <name type="scientific">Stylosanthes scabra</name>
    <dbReference type="NCBI Taxonomy" id="79078"/>
    <lineage>
        <taxon>Eukaryota</taxon>
        <taxon>Viridiplantae</taxon>
        <taxon>Streptophyta</taxon>
        <taxon>Embryophyta</taxon>
        <taxon>Tracheophyta</taxon>
        <taxon>Spermatophyta</taxon>
        <taxon>Magnoliopsida</taxon>
        <taxon>eudicotyledons</taxon>
        <taxon>Gunneridae</taxon>
        <taxon>Pentapetalae</taxon>
        <taxon>rosids</taxon>
        <taxon>fabids</taxon>
        <taxon>Fabales</taxon>
        <taxon>Fabaceae</taxon>
        <taxon>Papilionoideae</taxon>
        <taxon>50 kb inversion clade</taxon>
        <taxon>dalbergioids sensu lato</taxon>
        <taxon>Dalbergieae</taxon>
        <taxon>Pterocarpus clade</taxon>
        <taxon>Stylosanthes</taxon>
    </lineage>
</organism>
<gene>
    <name evidence="2" type="ORF">PIB30_095591</name>
</gene>
<proteinExistence type="predicted"/>
<feature type="region of interest" description="Disordered" evidence="1">
    <location>
        <begin position="21"/>
        <end position="41"/>
    </location>
</feature>
<feature type="compositionally biased region" description="Pro residues" evidence="1">
    <location>
        <begin position="28"/>
        <end position="41"/>
    </location>
</feature>